<gene>
    <name evidence="2" type="ORF">CLAN_1001</name>
</gene>
<keyword evidence="1" id="KW-1133">Transmembrane helix</keyword>
<keyword evidence="1" id="KW-0812">Transmembrane</keyword>
<dbReference type="AlphaFoldDB" id="A0A1X9SNG6"/>
<dbReference type="Proteomes" id="UP000202031">
    <property type="component" value="Chromosome"/>
</dbReference>
<proteinExistence type="predicted"/>
<evidence type="ECO:0000313" key="3">
    <source>
        <dbReference type="Proteomes" id="UP000202031"/>
    </source>
</evidence>
<protein>
    <submittedName>
        <fullName evidence="2">Uncharacterized protein</fullName>
    </submittedName>
</protein>
<name>A0A1X9SNG6_9BACT</name>
<dbReference type="EMBL" id="CP015578">
    <property type="protein sequence ID" value="ARQ97738.1"/>
    <property type="molecule type" value="Genomic_DNA"/>
</dbReference>
<reference evidence="3" key="2">
    <citation type="journal article" date="2017" name="Genome Biol. Evol.">
        <title>Comparative genomic analysis identifies a Campylobacter clade deficient in selenium metabolism.</title>
        <authorList>
            <person name="Miller W.G."/>
            <person name="Yee E."/>
            <person name="Lopes B.S."/>
            <person name="Chapman M.H."/>
            <person name="Huynh S."/>
            <person name="Bono J.L."/>
            <person name="Parker C.T."/>
            <person name="Strachan N.J.C."/>
            <person name="Forbes K.J."/>
        </authorList>
    </citation>
    <scope>NUCLEOTIDE SEQUENCE [LARGE SCALE GENOMIC DNA]</scope>
    <source>
        <strain evidence="3">NCTC 13004</strain>
    </source>
</reference>
<reference evidence="3" key="1">
    <citation type="journal article" date="2017" name="Genome Biol. Evol.">
        <title>Comparative Genomic Analysis Identifies a Campylobacter Clade Deficient in Selenium Metabolism.</title>
        <authorList>
            <person name="Miller W.G."/>
            <person name="Yee E."/>
            <person name="Lopes B.S."/>
            <person name="Chapman M.H."/>
            <person name="Huynh S."/>
            <person name="Bono J.L."/>
            <person name="Parker C.T."/>
            <person name="Strachan N.J.C."/>
            <person name="Forbes K.J."/>
        </authorList>
    </citation>
    <scope>NUCLEOTIDE SEQUENCE [LARGE SCALE GENOMIC DNA]</scope>
    <source>
        <strain evidence="3">NCTC 13004</strain>
    </source>
</reference>
<sequence>MRVGFWSYSFYTPFRKNRGGVVAEFATIVAIAPFIFSPYLIKFRRNCIKNLLIFKLNIKNLFFDKY</sequence>
<evidence type="ECO:0000256" key="1">
    <source>
        <dbReference type="SAM" id="Phobius"/>
    </source>
</evidence>
<keyword evidence="1" id="KW-0472">Membrane</keyword>
<dbReference type="KEGG" id="clx:CLAN_1001"/>
<evidence type="ECO:0000313" key="2">
    <source>
        <dbReference type="EMBL" id="ARQ97738.1"/>
    </source>
</evidence>
<feature type="transmembrane region" description="Helical" evidence="1">
    <location>
        <begin position="20"/>
        <end position="41"/>
    </location>
</feature>
<accession>A0A1X9SNG6</accession>
<organism evidence="2 3">
    <name type="scientific">Campylobacter lanienae NCTC 13004</name>
    <dbReference type="NCBI Taxonomy" id="1031753"/>
    <lineage>
        <taxon>Bacteria</taxon>
        <taxon>Pseudomonadati</taxon>
        <taxon>Campylobacterota</taxon>
        <taxon>Epsilonproteobacteria</taxon>
        <taxon>Campylobacterales</taxon>
        <taxon>Campylobacteraceae</taxon>
        <taxon>Campylobacter</taxon>
    </lineage>
</organism>